<dbReference type="Proteomes" id="UP000201797">
    <property type="component" value="Segment"/>
</dbReference>
<accession>A0A127KLC5</accession>
<evidence type="ECO:0000313" key="1">
    <source>
        <dbReference type="EMBL" id="AMO42892.1"/>
    </source>
</evidence>
<gene>
    <name evidence="1" type="ORF">R290704_110</name>
</gene>
<dbReference type="EMBL" id="KU594605">
    <property type="protein sequence ID" value="AMO42892.1"/>
    <property type="molecule type" value="Genomic_DNA"/>
</dbReference>
<organism evidence="1 2">
    <name type="scientific">Cyanophage S-RIM50</name>
    <dbReference type="NCBI Taxonomy" id="687803"/>
    <lineage>
        <taxon>Viruses</taxon>
        <taxon>Duplodnaviria</taxon>
        <taxon>Heunggongvirae</taxon>
        <taxon>Uroviricota</taxon>
        <taxon>Caudoviricetes</taxon>
        <taxon>Pantevenvirales</taxon>
        <taxon>Kyanoviridae</taxon>
        <taxon>Neptunevirus</taxon>
        <taxon>Neptunevirus srim50</taxon>
    </lineage>
</organism>
<proteinExistence type="predicted"/>
<protein>
    <recommendedName>
        <fullName evidence="3">Virion structural protein</fullName>
    </recommendedName>
</protein>
<sequence length="436" mass="47311">MAQWNKNTQDFLNQERTLFEVPLLATKDGNVVDNYNRLPVSINPDAFGRTRISQPLTLFDSSHRYRDNNLWETATTGTASAVFSANEGLVNLTVDDASGAQIIRETTKTFSYQPGKSLLVLNTFVPAAPKENLRQRVGYFGADNGMYFEINGTTPYFVERSLSTGTQTEVAQANWNIDKLDGTGVSGITLDITKAQILWMDIEWLGLGTVRMGFVIDGQFIHAHSFHHANAIASTYITTASLPLRYEITNTDATSGSSTMKQVCSTVISEGGYELRGLQQAVHTPITAPVDLPSPAGTYYPVLSIRLKSSPDRLDAIVILTALSIMGTGNGPEYNWQVRASATTTGGTWTSAGVDSAVEYKIGGTSISGGRVLASGFFSSSQQSTTSVDILKEALFKFQLERNGLTGTPYELTLVCATNDAGADVFASLDWEEISR</sequence>
<evidence type="ECO:0008006" key="3">
    <source>
        <dbReference type="Google" id="ProtNLM"/>
    </source>
</evidence>
<dbReference type="RefSeq" id="YP_009302191.1">
    <property type="nucleotide sequence ID" value="NC_031242.1"/>
</dbReference>
<reference evidence="1 2" key="1">
    <citation type="submission" date="2016-01" db="EMBL/GenBank/DDBJ databases">
        <title>The genomic content and context of auxiliary metabolic genes in marine cyanophages.</title>
        <authorList>
            <person name="Marston M.F."/>
            <person name="Martiny J.B.H."/>
            <person name="Crummett L.T."/>
        </authorList>
    </citation>
    <scope>NUCLEOTIDE SEQUENCE [LARGE SCALE GENOMIC DNA]</scope>
    <source>
        <strain evidence="1">RW_29_0704</strain>
    </source>
</reference>
<keyword evidence="2" id="KW-1185">Reference proteome</keyword>
<dbReference type="KEGG" id="vg:29124114"/>
<dbReference type="GeneID" id="29124114"/>
<evidence type="ECO:0000313" key="2">
    <source>
        <dbReference type="Proteomes" id="UP000201797"/>
    </source>
</evidence>
<name>A0A127KLC5_9CAUD</name>
<dbReference type="OrthoDB" id="5026at10239"/>